<evidence type="ECO:0000259" key="2">
    <source>
        <dbReference type="PROSITE" id="PS51272"/>
    </source>
</evidence>
<sequence length="570" mass="61914">MGLKLFLIGSVALGIVMGIPDVVGALPSNAVLNENNAEDANALPLAQVTSVSQLSDVTPRDWAFQSLQSLVERYGCIAGSPKQTYRGDRALTRYEFAAALNNCLDKIQELVANTTSDFARKEDLEVLKRLQTEFATELASLRGRVDNLQYHTDKLEAQQFSTTTKLTGEVIFALTGILAGDDGVTRVNSATTDTTPRQNAVFANRVRLNLNTSFSGRDSLKLRLQTGNFNLPGFAIASDGVFQTLEGSQTFNVISNRPNNRACCVNPNPTFSSTNNNSVVLDSLLYSFPIGRSTKVVVAANGGEHADYTPTLNPYFEDFDGGSGALSTFAQRSPIYRMGSEFGSGVGITTKLNRLFSISLGYLANGTGNYPFDKAGLFDGSFSVLGQLTITPSDRFSLGLTYNYTYLTQYINTNFAGITGTKISSANTFVPENTYNNSFGLAASYQVSPSLRINGWVTTTNGRDFSIPKGSSDYYYTWSYALGLAFPDLGKKGNLGGLLVGIEPYLTGFYLNGNRVAFPRSLPFHIEGFYKHQLTDNISLTAGTIWLTSPNQESNNPDTVIGTLRTTFLF</sequence>
<dbReference type="InterPro" id="IPR047684">
    <property type="entry name" value="Por_som-like"/>
</dbReference>
<dbReference type="Pfam" id="PF04966">
    <property type="entry name" value="OprB"/>
    <property type="match status" value="1"/>
</dbReference>
<accession>A0AAP5M5C9</accession>
<evidence type="ECO:0000313" key="3">
    <source>
        <dbReference type="EMBL" id="MDR9893060.1"/>
    </source>
</evidence>
<dbReference type="PANTHER" id="PTHR43308">
    <property type="entry name" value="OUTER MEMBRANE PROTEIN ALPHA-RELATED"/>
    <property type="match status" value="1"/>
</dbReference>
<feature type="domain" description="SLH" evidence="2">
    <location>
        <begin position="50"/>
        <end position="114"/>
    </location>
</feature>
<dbReference type="GO" id="GO:0008643">
    <property type="term" value="P:carbohydrate transport"/>
    <property type="evidence" value="ECO:0007669"/>
    <property type="project" value="InterPro"/>
</dbReference>
<protein>
    <submittedName>
        <fullName evidence="3">Iron uptake porin</fullName>
    </submittedName>
</protein>
<reference evidence="4" key="1">
    <citation type="journal article" date="2021" name="Science">
        <title>Hunting the eagle killer: A cyanobacterial neurotoxin causes vacuolar myelinopathy.</title>
        <authorList>
            <person name="Breinlinger S."/>
            <person name="Phillips T.J."/>
            <person name="Haram B.N."/>
            <person name="Mares J."/>
            <person name="Martinez Yerena J.A."/>
            <person name="Hrouzek P."/>
            <person name="Sobotka R."/>
            <person name="Henderson W.M."/>
            <person name="Schmieder P."/>
            <person name="Williams S.M."/>
            <person name="Lauderdale J.D."/>
            <person name="Wilde H.D."/>
            <person name="Gerrin W."/>
            <person name="Kust A."/>
            <person name="Washington J.W."/>
            <person name="Wagner C."/>
            <person name="Geier B."/>
            <person name="Liebeke M."/>
            <person name="Enke H."/>
            <person name="Niedermeyer T.H.J."/>
            <person name="Wilde S.B."/>
        </authorList>
    </citation>
    <scope>NUCLEOTIDE SEQUENCE [LARGE SCALE GENOMIC DNA]</scope>
    <source>
        <strain evidence="4">Thurmond2011</strain>
    </source>
</reference>
<name>A0AAP5M5C9_9CYAN</name>
<evidence type="ECO:0000313" key="4">
    <source>
        <dbReference type="Proteomes" id="UP000667802"/>
    </source>
</evidence>
<dbReference type="RefSeq" id="WP_208342760.1">
    <property type="nucleotide sequence ID" value="NZ_JAALHA020000001.1"/>
</dbReference>
<dbReference type="InterPro" id="IPR001119">
    <property type="entry name" value="SLH_dom"/>
</dbReference>
<dbReference type="Proteomes" id="UP000667802">
    <property type="component" value="Unassembled WGS sequence"/>
</dbReference>
<dbReference type="AlphaFoldDB" id="A0AAP5M5C9"/>
<dbReference type="GO" id="GO:0016020">
    <property type="term" value="C:membrane"/>
    <property type="evidence" value="ECO:0007669"/>
    <property type="project" value="InterPro"/>
</dbReference>
<dbReference type="PROSITE" id="PS51272">
    <property type="entry name" value="SLH"/>
    <property type="match status" value="1"/>
</dbReference>
<dbReference type="InterPro" id="IPR051465">
    <property type="entry name" value="Cell_Envelope_Struct_Comp"/>
</dbReference>
<dbReference type="GO" id="GO:0015288">
    <property type="term" value="F:porin activity"/>
    <property type="evidence" value="ECO:0007669"/>
    <property type="project" value="InterPro"/>
</dbReference>
<keyword evidence="4" id="KW-1185">Reference proteome</keyword>
<dbReference type="NCBIfam" id="NF033921">
    <property type="entry name" value="por_somb"/>
    <property type="match status" value="1"/>
</dbReference>
<comment type="similarity">
    <text evidence="1">Belongs to the OprB family.</text>
</comment>
<organism evidence="3 4">
    <name type="scientific">Aetokthonos hydrillicola Thurmond2011</name>
    <dbReference type="NCBI Taxonomy" id="2712845"/>
    <lineage>
        <taxon>Bacteria</taxon>
        <taxon>Bacillati</taxon>
        <taxon>Cyanobacteriota</taxon>
        <taxon>Cyanophyceae</taxon>
        <taxon>Nostocales</taxon>
        <taxon>Hapalosiphonaceae</taxon>
        <taxon>Aetokthonos</taxon>
    </lineage>
</organism>
<proteinExistence type="inferred from homology"/>
<dbReference type="InterPro" id="IPR007049">
    <property type="entry name" value="Carb-sel_porin_OprB"/>
</dbReference>
<dbReference type="EMBL" id="JAALHA020000001">
    <property type="protein sequence ID" value="MDR9893060.1"/>
    <property type="molecule type" value="Genomic_DNA"/>
</dbReference>
<gene>
    <name evidence="3" type="ORF">G7B40_000470</name>
</gene>
<evidence type="ECO:0000256" key="1">
    <source>
        <dbReference type="RuleBase" id="RU363072"/>
    </source>
</evidence>
<dbReference type="PANTHER" id="PTHR43308:SF1">
    <property type="entry name" value="OUTER MEMBRANE PROTEIN ALPHA"/>
    <property type="match status" value="1"/>
</dbReference>
<comment type="caution">
    <text evidence="3">The sequence shown here is derived from an EMBL/GenBank/DDBJ whole genome shotgun (WGS) entry which is preliminary data.</text>
</comment>